<dbReference type="InterPro" id="IPR003593">
    <property type="entry name" value="AAA+_ATPase"/>
</dbReference>
<dbReference type="PANTHER" id="PTHR42711">
    <property type="entry name" value="ABC TRANSPORTER ATP-BINDING PROTEIN"/>
    <property type="match status" value="1"/>
</dbReference>
<dbReference type="InterPro" id="IPR003439">
    <property type="entry name" value="ABC_transporter-like_ATP-bd"/>
</dbReference>
<keyword evidence="2" id="KW-0547">Nucleotide-binding</keyword>
<reference evidence="5 6" key="1">
    <citation type="journal article" date="2016" name="Nat. Commun.">
        <title>Thousands of microbial genomes shed light on interconnected biogeochemical processes in an aquifer system.</title>
        <authorList>
            <person name="Anantharaman K."/>
            <person name="Brown C.T."/>
            <person name="Hug L.A."/>
            <person name="Sharon I."/>
            <person name="Castelle C.J."/>
            <person name="Probst A.J."/>
            <person name="Thomas B.C."/>
            <person name="Singh A."/>
            <person name="Wilkins M.J."/>
            <person name="Karaoz U."/>
            <person name="Brodie E.L."/>
            <person name="Williams K.H."/>
            <person name="Hubbard S.S."/>
            <person name="Banfield J.F."/>
        </authorList>
    </citation>
    <scope>NUCLEOTIDE SEQUENCE [LARGE SCALE GENOMIC DNA]</scope>
</reference>
<keyword evidence="3" id="KW-0067">ATP-binding</keyword>
<proteinExistence type="predicted"/>
<dbReference type="Gene3D" id="3.40.50.300">
    <property type="entry name" value="P-loop containing nucleotide triphosphate hydrolases"/>
    <property type="match status" value="1"/>
</dbReference>
<dbReference type="Pfam" id="PF00005">
    <property type="entry name" value="ABC_tran"/>
    <property type="match status" value="1"/>
</dbReference>
<dbReference type="Proteomes" id="UP000178943">
    <property type="component" value="Unassembled WGS sequence"/>
</dbReference>
<dbReference type="InterPro" id="IPR027417">
    <property type="entry name" value="P-loop_NTPase"/>
</dbReference>
<dbReference type="STRING" id="1817863.A2Y62_17905"/>
<organism evidence="5 6">
    <name type="scientific">Candidatus Fischerbacteria bacterium RBG_13_37_8</name>
    <dbReference type="NCBI Taxonomy" id="1817863"/>
    <lineage>
        <taxon>Bacteria</taxon>
        <taxon>Candidatus Fischeribacteriota</taxon>
    </lineage>
</organism>
<gene>
    <name evidence="5" type="ORF">A2Y62_17905</name>
</gene>
<evidence type="ECO:0000256" key="2">
    <source>
        <dbReference type="ARBA" id="ARBA00022741"/>
    </source>
</evidence>
<evidence type="ECO:0000256" key="3">
    <source>
        <dbReference type="ARBA" id="ARBA00022840"/>
    </source>
</evidence>
<dbReference type="PROSITE" id="PS50893">
    <property type="entry name" value="ABC_TRANSPORTER_2"/>
    <property type="match status" value="1"/>
</dbReference>
<dbReference type="InterPro" id="IPR050763">
    <property type="entry name" value="ABC_transporter_ATP-binding"/>
</dbReference>
<feature type="domain" description="ABC transporter" evidence="4">
    <location>
        <begin position="4"/>
        <end position="231"/>
    </location>
</feature>
<dbReference type="GO" id="GO:0005524">
    <property type="term" value="F:ATP binding"/>
    <property type="evidence" value="ECO:0007669"/>
    <property type="project" value="UniProtKB-KW"/>
</dbReference>
<dbReference type="GO" id="GO:0016887">
    <property type="term" value="F:ATP hydrolysis activity"/>
    <property type="evidence" value="ECO:0007669"/>
    <property type="project" value="InterPro"/>
</dbReference>
<dbReference type="EMBL" id="MFGW01000128">
    <property type="protein sequence ID" value="OGF64858.1"/>
    <property type="molecule type" value="Genomic_DNA"/>
</dbReference>
<dbReference type="PROSITE" id="PS00211">
    <property type="entry name" value="ABC_TRANSPORTER_1"/>
    <property type="match status" value="1"/>
</dbReference>
<sequence>MDVVRINAITKEYDKHKAVEELSMNIPQGCIYGLLGPNGAGKTTTIRMMLHIIMPDSGTIEVFGERMNERLTSRIGYLPEERGLYKKMKVREMLKFLAEIKGVPGRKAIPVADEWLKRLDLIDYRDKKVDELSKGMQQKVQFIGTILHDPELVILDEPFSGMDPVNLNLLKDIIMEFKGKGRTIILSTHQMEQAERLCDSICFIDRARKVFDGSLQALKQKYGKSNVVIEFYGEPVFLEQCKEIIENVNYYSNYVEIRMKEGANAQVLLEHAIKTVTVERFQIMEPSLHDIFVEIVTLRKGSIEKQGEVER</sequence>
<dbReference type="InterPro" id="IPR025302">
    <property type="entry name" value="DrrA1/2-like_C"/>
</dbReference>
<dbReference type="AlphaFoldDB" id="A0A1F5VNJ2"/>
<dbReference type="InterPro" id="IPR017871">
    <property type="entry name" value="ABC_transporter-like_CS"/>
</dbReference>
<dbReference type="SUPFAM" id="SSF52540">
    <property type="entry name" value="P-loop containing nucleoside triphosphate hydrolases"/>
    <property type="match status" value="1"/>
</dbReference>
<keyword evidence="1" id="KW-0813">Transport</keyword>
<evidence type="ECO:0000259" key="4">
    <source>
        <dbReference type="PROSITE" id="PS50893"/>
    </source>
</evidence>
<accession>A0A1F5VNJ2</accession>
<name>A0A1F5VNJ2_9BACT</name>
<evidence type="ECO:0000313" key="5">
    <source>
        <dbReference type="EMBL" id="OGF64858.1"/>
    </source>
</evidence>
<comment type="caution">
    <text evidence="5">The sequence shown here is derived from an EMBL/GenBank/DDBJ whole genome shotgun (WGS) entry which is preliminary data.</text>
</comment>
<dbReference type="SMART" id="SM00382">
    <property type="entry name" value="AAA"/>
    <property type="match status" value="1"/>
</dbReference>
<evidence type="ECO:0000313" key="6">
    <source>
        <dbReference type="Proteomes" id="UP000178943"/>
    </source>
</evidence>
<protein>
    <recommendedName>
        <fullName evidence="4">ABC transporter domain-containing protein</fullName>
    </recommendedName>
</protein>
<evidence type="ECO:0000256" key="1">
    <source>
        <dbReference type="ARBA" id="ARBA00022448"/>
    </source>
</evidence>
<dbReference type="Pfam" id="PF13732">
    <property type="entry name" value="DrrA1-3_C"/>
    <property type="match status" value="1"/>
</dbReference>
<dbReference type="PANTHER" id="PTHR42711:SF16">
    <property type="entry name" value="ABC TRANSPORTER ATP-BINDING PROTEIN"/>
    <property type="match status" value="1"/>
</dbReference>